<dbReference type="Pfam" id="PF22938">
    <property type="entry name" value="Integrase_p58_C"/>
    <property type="match status" value="1"/>
</dbReference>
<dbReference type="EMBL" id="JADWDJ010000008">
    <property type="protein sequence ID" value="KAG5276769.1"/>
    <property type="molecule type" value="Genomic_DNA"/>
</dbReference>
<accession>A0AAV6GNR1</accession>
<dbReference type="Proteomes" id="UP000823561">
    <property type="component" value="Chromosome 8"/>
</dbReference>
<organism evidence="2 3">
    <name type="scientific">Alosa alosa</name>
    <name type="common">allis shad</name>
    <dbReference type="NCBI Taxonomy" id="278164"/>
    <lineage>
        <taxon>Eukaryota</taxon>
        <taxon>Metazoa</taxon>
        <taxon>Chordata</taxon>
        <taxon>Craniata</taxon>
        <taxon>Vertebrata</taxon>
        <taxon>Euteleostomi</taxon>
        <taxon>Actinopterygii</taxon>
        <taxon>Neopterygii</taxon>
        <taxon>Teleostei</taxon>
        <taxon>Clupei</taxon>
        <taxon>Clupeiformes</taxon>
        <taxon>Clupeoidei</taxon>
        <taxon>Clupeidae</taxon>
        <taxon>Alosa</taxon>
    </lineage>
</organism>
<comment type="caution">
    <text evidence="2">The sequence shown here is derived from an EMBL/GenBank/DDBJ whole genome shotgun (WGS) entry which is preliminary data.</text>
</comment>
<dbReference type="InterPro" id="IPR054465">
    <property type="entry name" value="Integrase_p58-like_C"/>
</dbReference>
<proteinExistence type="predicted"/>
<protein>
    <recommendedName>
        <fullName evidence="1">Integrase p58-like C-terminal domain-containing protein</fullName>
    </recommendedName>
</protein>
<gene>
    <name evidence="2" type="ORF">AALO_G00109530</name>
</gene>
<name>A0AAV6GNR1_9TELE</name>
<reference evidence="2" key="1">
    <citation type="submission" date="2020-10" db="EMBL/GenBank/DDBJ databases">
        <title>Chromosome-scale genome assembly of the Allis shad, Alosa alosa.</title>
        <authorList>
            <person name="Margot Z."/>
            <person name="Christophe K."/>
            <person name="Cabau C."/>
            <person name="Louis A."/>
            <person name="Berthelot C."/>
            <person name="Parey E."/>
            <person name="Roest Crollius H."/>
            <person name="Montfort J."/>
            <person name="Robinson-Rechavi M."/>
            <person name="Bucao C."/>
            <person name="Bouchez O."/>
            <person name="Gislard M."/>
            <person name="Lluch J."/>
            <person name="Milhes M."/>
            <person name="Lampietro C."/>
            <person name="Lopez Roques C."/>
            <person name="Donnadieu C."/>
            <person name="Braasch I."/>
            <person name="Desvignes T."/>
            <person name="Postlethwait J."/>
            <person name="Bobe J."/>
            <person name="Guiguen Y."/>
        </authorList>
    </citation>
    <scope>NUCLEOTIDE SEQUENCE</scope>
    <source>
        <strain evidence="2">M-15738</strain>
        <tissue evidence="2">Blood</tissue>
    </source>
</reference>
<feature type="domain" description="Integrase p58-like C-terminal" evidence="1">
    <location>
        <begin position="44"/>
        <end position="77"/>
    </location>
</feature>
<evidence type="ECO:0000313" key="2">
    <source>
        <dbReference type="EMBL" id="KAG5276769.1"/>
    </source>
</evidence>
<keyword evidence="3" id="KW-1185">Reference proteome</keyword>
<sequence>MEKSQTRQKTWYDQKARQRTLVPGQKVLLLLPTSESKLLAKWQGPFKVIRQMGPATYEIEMPGRRKQRQTFHVNLLKEWHTATPALRVQVVVEDEERPEQFFPTSQPATTPDVSHLTPQQQAELDQIIPADLFQEGPGFTTVVEHSVTLTDLTPVRQ</sequence>
<dbReference type="AlphaFoldDB" id="A0AAV6GNR1"/>
<evidence type="ECO:0000313" key="3">
    <source>
        <dbReference type="Proteomes" id="UP000823561"/>
    </source>
</evidence>
<evidence type="ECO:0000259" key="1">
    <source>
        <dbReference type="Pfam" id="PF22938"/>
    </source>
</evidence>